<evidence type="ECO:0000313" key="3">
    <source>
        <dbReference type="Proteomes" id="UP001595075"/>
    </source>
</evidence>
<feature type="signal peptide" evidence="1">
    <location>
        <begin position="1"/>
        <end position="19"/>
    </location>
</feature>
<evidence type="ECO:0000313" key="2">
    <source>
        <dbReference type="EMBL" id="KAL2065716.1"/>
    </source>
</evidence>
<feature type="chain" id="PRO_5046582588" evidence="1">
    <location>
        <begin position="20"/>
        <end position="445"/>
    </location>
</feature>
<dbReference type="EMBL" id="JAZHXI010000012">
    <property type="protein sequence ID" value="KAL2065716.1"/>
    <property type="molecule type" value="Genomic_DNA"/>
</dbReference>
<comment type="caution">
    <text evidence="2">The sequence shown here is derived from an EMBL/GenBank/DDBJ whole genome shotgun (WGS) entry which is preliminary data.</text>
</comment>
<keyword evidence="1" id="KW-0732">Signal</keyword>
<organism evidence="2 3">
    <name type="scientific">Oculimacula yallundae</name>
    <dbReference type="NCBI Taxonomy" id="86028"/>
    <lineage>
        <taxon>Eukaryota</taxon>
        <taxon>Fungi</taxon>
        <taxon>Dikarya</taxon>
        <taxon>Ascomycota</taxon>
        <taxon>Pezizomycotina</taxon>
        <taxon>Leotiomycetes</taxon>
        <taxon>Helotiales</taxon>
        <taxon>Ploettnerulaceae</taxon>
        <taxon>Oculimacula</taxon>
    </lineage>
</organism>
<gene>
    <name evidence="2" type="ORF">VTL71DRAFT_3386</name>
</gene>
<protein>
    <submittedName>
        <fullName evidence="2">Uncharacterized protein</fullName>
    </submittedName>
</protein>
<keyword evidence="3" id="KW-1185">Reference proteome</keyword>
<accession>A0ABR4C8W4</accession>
<reference evidence="2 3" key="1">
    <citation type="journal article" date="2024" name="Commun. Biol.">
        <title>Comparative genomic analysis of thermophilic fungi reveals convergent evolutionary adaptations and gene losses.</title>
        <authorList>
            <person name="Steindorff A.S."/>
            <person name="Aguilar-Pontes M.V."/>
            <person name="Robinson A.J."/>
            <person name="Andreopoulos B."/>
            <person name="LaButti K."/>
            <person name="Kuo A."/>
            <person name="Mondo S."/>
            <person name="Riley R."/>
            <person name="Otillar R."/>
            <person name="Haridas S."/>
            <person name="Lipzen A."/>
            <person name="Grimwood J."/>
            <person name="Schmutz J."/>
            <person name="Clum A."/>
            <person name="Reid I.D."/>
            <person name="Moisan M.C."/>
            <person name="Butler G."/>
            <person name="Nguyen T.T.M."/>
            <person name="Dewar K."/>
            <person name="Conant G."/>
            <person name="Drula E."/>
            <person name="Henrissat B."/>
            <person name="Hansel C."/>
            <person name="Singer S."/>
            <person name="Hutchinson M.I."/>
            <person name="de Vries R.P."/>
            <person name="Natvig D.O."/>
            <person name="Powell A.J."/>
            <person name="Tsang A."/>
            <person name="Grigoriev I.V."/>
        </authorList>
    </citation>
    <scope>NUCLEOTIDE SEQUENCE [LARGE SCALE GENOMIC DNA]</scope>
    <source>
        <strain evidence="2 3">CBS 494.80</strain>
    </source>
</reference>
<name>A0ABR4C8W4_9HELO</name>
<sequence>MKSFTTLLSIAYGASVAIAAACNADNCARAVTGTRRGIIAQSSAKEDCSSFLKATVYPSNVTSTVFVTVFPGTFISKSFVTTTTTTQTVLAGTSTIVAATEKDTETAKTMTVNQKRAVVTSFTTEPASPTLVPIYASACSGAVRYSSACSCFGVTPTTVTMVTPTFTKTVTISATLSTTIVSSVVLTSTFIQTVTESITTTTSSQVTATTTAAPVAGSAYCTNGNPVNGLSPTCQIGPCSTFNLRIEGASETTYEGIIYTGPKEITTSSGGTHLCNGVPPNSSPAGTGITCLADAGGLCNFDFDATYSSTFSDFFITRIGSTMQTDTQFWGMLNNFAITPTGGCQTQPQPGDELLWAFDAFNADSFLDIQPRNATLSVGSTTTFAVRASDGSGNFSPAAGALFNGLPSDANGQVVYVPTQPGVYRLKATRNGSIRSPAVVITVIS</sequence>
<dbReference type="Proteomes" id="UP001595075">
    <property type="component" value="Unassembled WGS sequence"/>
</dbReference>
<proteinExistence type="predicted"/>
<dbReference type="PROSITE" id="PS51257">
    <property type="entry name" value="PROKAR_LIPOPROTEIN"/>
    <property type="match status" value="1"/>
</dbReference>
<evidence type="ECO:0000256" key="1">
    <source>
        <dbReference type="SAM" id="SignalP"/>
    </source>
</evidence>